<gene>
    <name evidence="1" type="ORF">WL29_20730</name>
</gene>
<dbReference type="EMBL" id="LPHD01000049">
    <property type="protein sequence ID" value="KWA83792.1"/>
    <property type="molecule type" value="Genomic_DNA"/>
</dbReference>
<accession>A0A119HFF0</accession>
<evidence type="ECO:0000313" key="2">
    <source>
        <dbReference type="Proteomes" id="UP000060630"/>
    </source>
</evidence>
<comment type="caution">
    <text evidence="1">The sequence shown here is derived from an EMBL/GenBank/DDBJ whole genome shotgun (WGS) entry which is preliminary data.</text>
</comment>
<reference evidence="1 2" key="1">
    <citation type="submission" date="2015-11" db="EMBL/GenBank/DDBJ databases">
        <title>Expanding the genomic diversity of Burkholderia species for the development of highly accurate diagnostics.</title>
        <authorList>
            <person name="Sahl J."/>
            <person name="Keim P."/>
            <person name="Wagner D."/>
        </authorList>
    </citation>
    <scope>NUCLEOTIDE SEQUENCE [LARGE SCALE GENOMIC DNA]</scope>
    <source>
        <strain evidence="1 2">MSMB2087WGS</strain>
    </source>
</reference>
<proteinExistence type="predicted"/>
<name>A0A119HFF0_9BURK</name>
<organism evidence="1 2">
    <name type="scientific">Burkholderia ubonensis</name>
    <dbReference type="NCBI Taxonomy" id="101571"/>
    <lineage>
        <taxon>Bacteria</taxon>
        <taxon>Pseudomonadati</taxon>
        <taxon>Pseudomonadota</taxon>
        <taxon>Betaproteobacteria</taxon>
        <taxon>Burkholderiales</taxon>
        <taxon>Burkholderiaceae</taxon>
        <taxon>Burkholderia</taxon>
        <taxon>Burkholderia cepacia complex</taxon>
    </lineage>
</organism>
<evidence type="ECO:0000313" key="1">
    <source>
        <dbReference type="EMBL" id="KWA83792.1"/>
    </source>
</evidence>
<protein>
    <submittedName>
        <fullName evidence="1">Uncharacterized protein</fullName>
    </submittedName>
</protein>
<dbReference type="AlphaFoldDB" id="A0A119HFF0"/>
<dbReference type="Proteomes" id="UP000060630">
    <property type="component" value="Unassembled WGS sequence"/>
</dbReference>
<sequence length="281" mass="32176">MTTETDRAIDACTFSAHYARMYEEMGRCPELPAASRFDPALSKALFYHLARIRYAGWMYAATVRRERRHALADVFQDLLAYYLRAALAPQRLMVQLEASMPGMNGGDSTQVDIVILKKGRAAQPVPIFAIEVKTTIGRGRIRTEDEKKPHLDRLEQVARNFGLPLDNVIFVYEEPTNNTGEFEKLYWTKFGKDGAKCFPGTRVLPRPVDPLYSRIYPLFFGTDPKMWDWSAETGNRTKRYLAHKTAYPAITRERIVQEAERRIVTPLEDVIALILKARRAS</sequence>
<dbReference type="RefSeq" id="WP_157657671.1">
    <property type="nucleotide sequence ID" value="NZ_LPHD01000049.1"/>
</dbReference>